<dbReference type="EMBL" id="NQWI01000012">
    <property type="protein sequence ID" value="PDW04299.1"/>
    <property type="molecule type" value="Genomic_DNA"/>
</dbReference>
<organism evidence="2 3">
    <name type="scientific">Candidatus Viridilinea mediisalina</name>
    <dbReference type="NCBI Taxonomy" id="2024553"/>
    <lineage>
        <taxon>Bacteria</taxon>
        <taxon>Bacillati</taxon>
        <taxon>Chloroflexota</taxon>
        <taxon>Chloroflexia</taxon>
        <taxon>Chloroflexales</taxon>
        <taxon>Chloroflexineae</taxon>
        <taxon>Oscillochloridaceae</taxon>
        <taxon>Candidatus Viridilinea</taxon>
    </lineage>
</organism>
<dbReference type="PANTHER" id="PTHR43798:SF33">
    <property type="entry name" value="HYDROLASE, PUTATIVE (AFU_ORTHOLOGUE AFUA_2G14860)-RELATED"/>
    <property type="match status" value="1"/>
</dbReference>
<reference evidence="3" key="1">
    <citation type="submission" date="2017-08" db="EMBL/GenBank/DDBJ databases">
        <authorList>
            <person name="Grouzdev D.S."/>
            <person name="Gaisin V.A."/>
            <person name="Rysina M.S."/>
            <person name="Gorlenko V.M."/>
        </authorList>
    </citation>
    <scope>NUCLEOTIDE SEQUENCE [LARGE SCALE GENOMIC DNA]</scope>
    <source>
        <strain evidence="3">Kir15-3F</strain>
    </source>
</reference>
<dbReference type="AlphaFoldDB" id="A0A2A6RN52"/>
<dbReference type="SUPFAM" id="SSF53474">
    <property type="entry name" value="alpha/beta-Hydrolases"/>
    <property type="match status" value="1"/>
</dbReference>
<dbReference type="InterPro" id="IPR050266">
    <property type="entry name" value="AB_hydrolase_sf"/>
</dbReference>
<feature type="domain" description="AB hydrolase-1" evidence="1">
    <location>
        <begin position="46"/>
        <end position="248"/>
    </location>
</feature>
<dbReference type="OrthoDB" id="5416147at2"/>
<keyword evidence="3" id="KW-1185">Reference proteome</keyword>
<dbReference type="InterPro" id="IPR000073">
    <property type="entry name" value="AB_hydrolase_1"/>
</dbReference>
<evidence type="ECO:0000313" key="2">
    <source>
        <dbReference type="EMBL" id="PDW04299.1"/>
    </source>
</evidence>
<gene>
    <name evidence="2" type="ORF">CJ255_04425</name>
</gene>
<dbReference type="InterPro" id="IPR029058">
    <property type="entry name" value="AB_hydrolase_fold"/>
</dbReference>
<dbReference type="RefSeq" id="WP_097642882.1">
    <property type="nucleotide sequence ID" value="NZ_NQWI01000012.1"/>
</dbReference>
<accession>A0A2A6RN52</accession>
<dbReference type="GO" id="GO:0016020">
    <property type="term" value="C:membrane"/>
    <property type="evidence" value="ECO:0007669"/>
    <property type="project" value="TreeGrafter"/>
</dbReference>
<protein>
    <recommendedName>
        <fullName evidence="1">AB hydrolase-1 domain-containing protein</fullName>
    </recommendedName>
</protein>
<proteinExistence type="predicted"/>
<evidence type="ECO:0000313" key="3">
    <source>
        <dbReference type="Proteomes" id="UP000220527"/>
    </source>
</evidence>
<dbReference type="PANTHER" id="PTHR43798">
    <property type="entry name" value="MONOACYLGLYCEROL LIPASE"/>
    <property type="match status" value="1"/>
</dbReference>
<dbReference type="Gene3D" id="3.40.50.1820">
    <property type="entry name" value="alpha/beta hydrolase"/>
    <property type="match status" value="1"/>
</dbReference>
<evidence type="ECO:0000259" key="1">
    <source>
        <dbReference type="Pfam" id="PF12697"/>
    </source>
</evidence>
<dbReference type="Pfam" id="PF12697">
    <property type="entry name" value="Abhydrolase_6"/>
    <property type="match status" value="1"/>
</dbReference>
<sequence length="291" mass="32576">MNRSPSPYANALAHLEYRAYRESALPLNPLCGSFALTHGRRTARCVLLLHGYTNCPHQFRRFAEELHSRGHTVYVPRMPHHGMADRMSEALAQFSRAELLASFALSLEIAHGLGERVDLLGLSAGANLAAYAAQYRSDIHQAVLISPVLGSSKIHPWLTSFIALTSSILPNRFVWWDPELLDQGHTMQHTYPRFGSRALGIVAQLGLEVLAAARYAPHRARDLVVVANAFDEAVTMPPIERLIARWRAQAAPVRDYCFPIEQQVIHDLIDPHQELQQIDLVYPKLLELMGA</sequence>
<name>A0A2A6RN52_9CHLR</name>
<comment type="caution">
    <text evidence="2">The sequence shown here is derived from an EMBL/GenBank/DDBJ whole genome shotgun (WGS) entry which is preliminary data.</text>
</comment>
<dbReference type="Proteomes" id="UP000220527">
    <property type="component" value="Unassembled WGS sequence"/>
</dbReference>